<feature type="region of interest" description="Disordered" evidence="1">
    <location>
        <begin position="1"/>
        <end position="25"/>
    </location>
</feature>
<dbReference type="Gramene" id="AET7Gv20773900.1">
    <property type="protein sequence ID" value="AET7Gv20773900.1"/>
    <property type="gene ID" value="AET7Gv20773900"/>
</dbReference>
<evidence type="ECO:0000313" key="2">
    <source>
        <dbReference type="EnsemblPlants" id="AET7Gv20773900.1"/>
    </source>
</evidence>
<reference evidence="3" key="1">
    <citation type="journal article" date="2014" name="Science">
        <title>Ancient hybridizations among the ancestral genomes of bread wheat.</title>
        <authorList>
            <consortium name="International Wheat Genome Sequencing Consortium,"/>
            <person name="Marcussen T."/>
            <person name="Sandve S.R."/>
            <person name="Heier L."/>
            <person name="Spannagl M."/>
            <person name="Pfeifer M."/>
            <person name="Jakobsen K.S."/>
            <person name="Wulff B.B."/>
            <person name="Steuernagel B."/>
            <person name="Mayer K.F."/>
            <person name="Olsen O.A."/>
        </authorList>
    </citation>
    <scope>NUCLEOTIDE SEQUENCE [LARGE SCALE GENOMIC DNA]</scope>
    <source>
        <strain evidence="3">cv. AL8/78</strain>
    </source>
</reference>
<reference evidence="2" key="3">
    <citation type="journal article" date="2017" name="Nature">
        <title>Genome sequence of the progenitor of the wheat D genome Aegilops tauschii.</title>
        <authorList>
            <person name="Luo M.C."/>
            <person name="Gu Y.Q."/>
            <person name="Puiu D."/>
            <person name="Wang H."/>
            <person name="Twardziok S.O."/>
            <person name="Deal K.R."/>
            <person name="Huo N."/>
            <person name="Zhu T."/>
            <person name="Wang L."/>
            <person name="Wang Y."/>
            <person name="McGuire P.E."/>
            <person name="Liu S."/>
            <person name="Long H."/>
            <person name="Ramasamy R.K."/>
            <person name="Rodriguez J.C."/>
            <person name="Van S.L."/>
            <person name="Yuan L."/>
            <person name="Wang Z."/>
            <person name="Xia Z."/>
            <person name="Xiao L."/>
            <person name="Anderson O.D."/>
            <person name="Ouyang S."/>
            <person name="Liang Y."/>
            <person name="Zimin A.V."/>
            <person name="Pertea G."/>
            <person name="Qi P."/>
            <person name="Bennetzen J.L."/>
            <person name="Dai X."/>
            <person name="Dawson M.W."/>
            <person name="Muller H.G."/>
            <person name="Kugler K."/>
            <person name="Rivarola-Duarte L."/>
            <person name="Spannagl M."/>
            <person name="Mayer K.F.X."/>
            <person name="Lu F.H."/>
            <person name="Bevan M.W."/>
            <person name="Leroy P."/>
            <person name="Li P."/>
            <person name="You F.M."/>
            <person name="Sun Q."/>
            <person name="Liu Z."/>
            <person name="Lyons E."/>
            <person name="Wicker T."/>
            <person name="Salzberg S.L."/>
            <person name="Devos K.M."/>
            <person name="Dvorak J."/>
        </authorList>
    </citation>
    <scope>NUCLEOTIDE SEQUENCE [LARGE SCALE GENOMIC DNA]</scope>
    <source>
        <strain evidence="2">cv. AL8/78</strain>
    </source>
</reference>
<reference evidence="2" key="4">
    <citation type="submission" date="2019-03" db="UniProtKB">
        <authorList>
            <consortium name="EnsemblPlants"/>
        </authorList>
    </citation>
    <scope>IDENTIFICATION</scope>
</reference>
<evidence type="ECO:0000313" key="3">
    <source>
        <dbReference type="Proteomes" id="UP000015105"/>
    </source>
</evidence>
<sequence>MSTHSDQAVIQDQNPNPKQSRSRTYSIQSRMYPCPHIQTRLPSGIKILILNHQEAGSITQQIKLYTQQIRAFRQ</sequence>
<reference evidence="3" key="2">
    <citation type="journal article" date="2017" name="Nat. Plants">
        <title>The Aegilops tauschii genome reveals multiple impacts of transposons.</title>
        <authorList>
            <person name="Zhao G."/>
            <person name="Zou C."/>
            <person name="Li K."/>
            <person name="Wang K."/>
            <person name="Li T."/>
            <person name="Gao L."/>
            <person name="Zhang X."/>
            <person name="Wang H."/>
            <person name="Yang Z."/>
            <person name="Liu X."/>
            <person name="Jiang W."/>
            <person name="Mao L."/>
            <person name="Kong X."/>
            <person name="Jiao Y."/>
            <person name="Jia J."/>
        </authorList>
    </citation>
    <scope>NUCLEOTIDE SEQUENCE [LARGE SCALE GENOMIC DNA]</scope>
    <source>
        <strain evidence="3">cv. AL8/78</strain>
    </source>
</reference>
<keyword evidence="3" id="KW-1185">Reference proteome</keyword>
<accession>A0A453S073</accession>
<protein>
    <submittedName>
        <fullName evidence="2">Uncharacterized protein</fullName>
    </submittedName>
</protein>
<dbReference type="EnsemblPlants" id="AET7Gv20773900.1">
    <property type="protein sequence ID" value="AET7Gv20773900.1"/>
    <property type="gene ID" value="AET7Gv20773900"/>
</dbReference>
<proteinExistence type="predicted"/>
<dbReference type="Proteomes" id="UP000015105">
    <property type="component" value="Chromosome 7D"/>
</dbReference>
<organism evidence="2 3">
    <name type="scientific">Aegilops tauschii subsp. strangulata</name>
    <name type="common">Goatgrass</name>
    <dbReference type="NCBI Taxonomy" id="200361"/>
    <lineage>
        <taxon>Eukaryota</taxon>
        <taxon>Viridiplantae</taxon>
        <taxon>Streptophyta</taxon>
        <taxon>Embryophyta</taxon>
        <taxon>Tracheophyta</taxon>
        <taxon>Spermatophyta</taxon>
        <taxon>Magnoliopsida</taxon>
        <taxon>Liliopsida</taxon>
        <taxon>Poales</taxon>
        <taxon>Poaceae</taxon>
        <taxon>BOP clade</taxon>
        <taxon>Pooideae</taxon>
        <taxon>Triticodae</taxon>
        <taxon>Triticeae</taxon>
        <taxon>Triticinae</taxon>
        <taxon>Aegilops</taxon>
    </lineage>
</organism>
<name>A0A453S073_AEGTS</name>
<reference evidence="2" key="5">
    <citation type="journal article" date="2021" name="G3 (Bethesda)">
        <title>Aegilops tauschii genome assembly Aet v5.0 features greater sequence contiguity and improved annotation.</title>
        <authorList>
            <person name="Wang L."/>
            <person name="Zhu T."/>
            <person name="Rodriguez J.C."/>
            <person name="Deal K.R."/>
            <person name="Dubcovsky J."/>
            <person name="McGuire P.E."/>
            <person name="Lux T."/>
            <person name="Spannagl M."/>
            <person name="Mayer K.F.X."/>
            <person name="Baldrich P."/>
            <person name="Meyers B.C."/>
            <person name="Huo N."/>
            <person name="Gu Y.Q."/>
            <person name="Zhou H."/>
            <person name="Devos K.M."/>
            <person name="Bennetzen J.L."/>
            <person name="Unver T."/>
            <person name="Budak H."/>
            <person name="Gulick P.J."/>
            <person name="Galiba G."/>
            <person name="Kalapos B."/>
            <person name="Nelson D.R."/>
            <person name="Li P."/>
            <person name="You F.M."/>
            <person name="Luo M.C."/>
            <person name="Dvorak J."/>
        </authorList>
    </citation>
    <scope>NUCLEOTIDE SEQUENCE [LARGE SCALE GENOMIC DNA]</scope>
    <source>
        <strain evidence="2">cv. AL8/78</strain>
    </source>
</reference>
<dbReference type="AlphaFoldDB" id="A0A453S073"/>
<evidence type="ECO:0000256" key="1">
    <source>
        <dbReference type="SAM" id="MobiDB-lite"/>
    </source>
</evidence>